<keyword evidence="2" id="KW-1185">Reference proteome</keyword>
<evidence type="ECO:0000313" key="1">
    <source>
        <dbReference type="EMBL" id="KDR72070.1"/>
    </source>
</evidence>
<dbReference type="AlphaFoldDB" id="A0A067SMB7"/>
<protein>
    <submittedName>
        <fullName evidence="1">Uncharacterized protein</fullName>
    </submittedName>
</protein>
<gene>
    <name evidence="1" type="ORF">GALMADRAFT_143408</name>
</gene>
<dbReference type="Proteomes" id="UP000027222">
    <property type="component" value="Unassembled WGS sequence"/>
</dbReference>
<proteinExistence type="predicted"/>
<dbReference type="HOGENOM" id="CLU_1315493_0_0_1"/>
<name>A0A067SMB7_GALM3</name>
<evidence type="ECO:0000313" key="2">
    <source>
        <dbReference type="Proteomes" id="UP000027222"/>
    </source>
</evidence>
<organism evidence="1 2">
    <name type="scientific">Galerina marginata (strain CBS 339.88)</name>
    <dbReference type="NCBI Taxonomy" id="685588"/>
    <lineage>
        <taxon>Eukaryota</taxon>
        <taxon>Fungi</taxon>
        <taxon>Dikarya</taxon>
        <taxon>Basidiomycota</taxon>
        <taxon>Agaricomycotina</taxon>
        <taxon>Agaricomycetes</taxon>
        <taxon>Agaricomycetidae</taxon>
        <taxon>Agaricales</taxon>
        <taxon>Agaricineae</taxon>
        <taxon>Strophariaceae</taxon>
        <taxon>Galerina</taxon>
    </lineage>
</organism>
<sequence>MFAETKKDRVQKLIDLYVDCPKDEDPNLLRPATGGRDLFLSLAPHGDVNQHNARLTYLELLGVPSLEDIRNYCLTRIIPTWTPAPGGKFYKIQEGRIVKSHIYSPQDVKDDYQSLLDSTKAFVESFERNGKWARLMFIARDEKFSQDERVEAIFRLRGAWQIPTKEEINFDDDGIITSFDYTRPRGPAPDDHIIISAIHHVHGNNLVVQ</sequence>
<dbReference type="EMBL" id="KL142390">
    <property type="protein sequence ID" value="KDR72070.1"/>
    <property type="molecule type" value="Genomic_DNA"/>
</dbReference>
<accession>A0A067SMB7</accession>
<reference evidence="2" key="1">
    <citation type="journal article" date="2014" name="Proc. Natl. Acad. Sci. U.S.A.">
        <title>Extensive sampling of basidiomycete genomes demonstrates inadequacy of the white-rot/brown-rot paradigm for wood decay fungi.</title>
        <authorList>
            <person name="Riley R."/>
            <person name="Salamov A.A."/>
            <person name="Brown D.W."/>
            <person name="Nagy L.G."/>
            <person name="Floudas D."/>
            <person name="Held B.W."/>
            <person name="Levasseur A."/>
            <person name="Lombard V."/>
            <person name="Morin E."/>
            <person name="Otillar R."/>
            <person name="Lindquist E.A."/>
            <person name="Sun H."/>
            <person name="LaButti K.M."/>
            <person name="Schmutz J."/>
            <person name="Jabbour D."/>
            <person name="Luo H."/>
            <person name="Baker S.E."/>
            <person name="Pisabarro A.G."/>
            <person name="Walton J.D."/>
            <person name="Blanchette R.A."/>
            <person name="Henrissat B."/>
            <person name="Martin F."/>
            <person name="Cullen D."/>
            <person name="Hibbett D.S."/>
            <person name="Grigoriev I.V."/>
        </authorList>
    </citation>
    <scope>NUCLEOTIDE SEQUENCE [LARGE SCALE GENOMIC DNA]</scope>
    <source>
        <strain evidence="2">CBS 339.88</strain>
    </source>
</reference>